<keyword evidence="4" id="KW-0503">Monooxygenase</keyword>
<evidence type="ECO:0000256" key="4">
    <source>
        <dbReference type="ARBA" id="ARBA00023033"/>
    </source>
</evidence>
<dbReference type="PANTHER" id="PTHR46972:SF1">
    <property type="entry name" value="FAD DEPENDENT OXIDOREDUCTASE DOMAIN-CONTAINING PROTEIN"/>
    <property type="match status" value="1"/>
</dbReference>
<sequence length="407" mass="44601">MTVGWASLGERTDIQRIAIVGGGPGGLTLATILKPLRIPFTVFELDASRNSRGQGGMLDIHKETGQLALQKAGLMDEFKKRMRVDATEFLLRDNTGAVRLHHGAESEEDPERPEIDRAELRGLLLDALEGDDVKWGKKLASAAKTTGEAGGTFDLHFADGTKEDGYNILVGADGTWSRVRPLRSDVPPPYTGMNIVSTSISDIDERYPHLAAFVGNGSCMMVSGKALVIAQRNGNATVKTYSCIPVEENWKETSGIDWTDQKKGLTDFIDRFHSDWADEVKQLFVECDEGELAVRPIYMFPANHKFERKLSGVTLLGDAAHAISPFAGTGVNNAMYDAFELAVALEKVAFEGAPVDEVLEDYEKRILKRASADSEECRHNQEMWLTGKSVDEIVAQFNAMFGGAEDS</sequence>
<feature type="domain" description="FAD-binding" evidence="5">
    <location>
        <begin position="17"/>
        <end position="371"/>
    </location>
</feature>
<dbReference type="PANTHER" id="PTHR46972">
    <property type="entry name" value="MONOOXYGENASE ASQM-RELATED"/>
    <property type="match status" value="1"/>
</dbReference>
<dbReference type="Pfam" id="PF01494">
    <property type="entry name" value="FAD_binding_3"/>
    <property type="match status" value="1"/>
</dbReference>
<dbReference type="EMBL" id="QPFP01000003">
    <property type="protein sequence ID" value="TEB37870.1"/>
    <property type="molecule type" value="Genomic_DNA"/>
</dbReference>
<dbReference type="AlphaFoldDB" id="A0A4Y7TUK1"/>
<comment type="caution">
    <text evidence="6">The sequence shown here is derived from an EMBL/GenBank/DDBJ whole genome shotgun (WGS) entry which is preliminary data.</text>
</comment>
<gene>
    <name evidence="6" type="ORF">FA13DRAFT_1867646</name>
</gene>
<accession>A0A4Y7TUK1</accession>
<dbReference type="InterPro" id="IPR002938">
    <property type="entry name" value="FAD-bd"/>
</dbReference>
<protein>
    <submittedName>
        <fullName evidence="6">FAD/NAD(P)-binding domain-containing protein</fullName>
    </submittedName>
</protein>
<keyword evidence="2" id="KW-0274">FAD</keyword>
<dbReference type="PRINTS" id="PR00420">
    <property type="entry name" value="RNGMNOXGNASE"/>
</dbReference>
<evidence type="ECO:0000256" key="1">
    <source>
        <dbReference type="ARBA" id="ARBA00022630"/>
    </source>
</evidence>
<evidence type="ECO:0000313" key="7">
    <source>
        <dbReference type="Proteomes" id="UP000298030"/>
    </source>
</evidence>
<keyword evidence="7" id="KW-1185">Reference proteome</keyword>
<evidence type="ECO:0000259" key="5">
    <source>
        <dbReference type="Pfam" id="PF01494"/>
    </source>
</evidence>
<name>A0A4Y7TUK1_COPMI</name>
<evidence type="ECO:0000256" key="2">
    <source>
        <dbReference type="ARBA" id="ARBA00022827"/>
    </source>
</evidence>
<dbReference type="OrthoDB" id="655030at2759"/>
<evidence type="ECO:0000256" key="3">
    <source>
        <dbReference type="ARBA" id="ARBA00023002"/>
    </source>
</evidence>
<reference evidence="6 7" key="1">
    <citation type="journal article" date="2019" name="Nat. Ecol. Evol.">
        <title>Megaphylogeny resolves global patterns of mushroom evolution.</title>
        <authorList>
            <person name="Varga T."/>
            <person name="Krizsan K."/>
            <person name="Foldi C."/>
            <person name="Dima B."/>
            <person name="Sanchez-Garcia M."/>
            <person name="Sanchez-Ramirez S."/>
            <person name="Szollosi G.J."/>
            <person name="Szarkandi J.G."/>
            <person name="Papp V."/>
            <person name="Albert L."/>
            <person name="Andreopoulos W."/>
            <person name="Angelini C."/>
            <person name="Antonin V."/>
            <person name="Barry K.W."/>
            <person name="Bougher N.L."/>
            <person name="Buchanan P."/>
            <person name="Buyck B."/>
            <person name="Bense V."/>
            <person name="Catcheside P."/>
            <person name="Chovatia M."/>
            <person name="Cooper J."/>
            <person name="Damon W."/>
            <person name="Desjardin D."/>
            <person name="Finy P."/>
            <person name="Geml J."/>
            <person name="Haridas S."/>
            <person name="Hughes K."/>
            <person name="Justo A."/>
            <person name="Karasinski D."/>
            <person name="Kautmanova I."/>
            <person name="Kiss B."/>
            <person name="Kocsube S."/>
            <person name="Kotiranta H."/>
            <person name="LaButti K.M."/>
            <person name="Lechner B.E."/>
            <person name="Liimatainen K."/>
            <person name="Lipzen A."/>
            <person name="Lukacs Z."/>
            <person name="Mihaltcheva S."/>
            <person name="Morgado L.N."/>
            <person name="Niskanen T."/>
            <person name="Noordeloos M.E."/>
            <person name="Ohm R.A."/>
            <person name="Ortiz-Santana B."/>
            <person name="Ovrebo C."/>
            <person name="Racz N."/>
            <person name="Riley R."/>
            <person name="Savchenko A."/>
            <person name="Shiryaev A."/>
            <person name="Soop K."/>
            <person name="Spirin V."/>
            <person name="Szebenyi C."/>
            <person name="Tomsovsky M."/>
            <person name="Tulloss R.E."/>
            <person name="Uehling J."/>
            <person name="Grigoriev I.V."/>
            <person name="Vagvolgyi C."/>
            <person name="Papp T."/>
            <person name="Martin F.M."/>
            <person name="Miettinen O."/>
            <person name="Hibbett D.S."/>
            <person name="Nagy L.G."/>
        </authorList>
    </citation>
    <scope>NUCLEOTIDE SEQUENCE [LARGE SCALE GENOMIC DNA]</scope>
    <source>
        <strain evidence="6 7">FP101781</strain>
    </source>
</reference>
<keyword evidence="3" id="KW-0560">Oxidoreductase</keyword>
<dbReference type="SUPFAM" id="SSF51905">
    <property type="entry name" value="FAD/NAD(P)-binding domain"/>
    <property type="match status" value="1"/>
</dbReference>
<evidence type="ECO:0000313" key="6">
    <source>
        <dbReference type="EMBL" id="TEB37870.1"/>
    </source>
</evidence>
<proteinExistence type="predicted"/>
<organism evidence="6 7">
    <name type="scientific">Coprinellus micaceus</name>
    <name type="common">Glistening ink-cap mushroom</name>
    <name type="synonym">Coprinus micaceus</name>
    <dbReference type="NCBI Taxonomy" id="71717"/>
    <lineage>
        <taxon>Eukaryota</taxon>
        <taxon>Fungi</taxon>
        <taxon>Dikarya</taxon>
        <taxon>Basidiomycota</taxon>
        <taxon>Agaricomycotina</taxon>
        <taxon>Agaricomycetes</taxon>
        <taxon>Agaricomycetidae</taxon>
        <taxon>Agaricales</taxon>
        <taxon>Agaricineae</taxon>
        <taxon>Psathyrellaceae</taxon>
        <taxon>Coprinellus</taxon>
    </lineage>
</organism>
<dbReference type="Gene3D" id="3.50.50.60">
    <property type="entry name" value="FAD/NAD(P)-binding domain"/>
    <property type="match status" value="1"/>
</dbReference>
<dbReference type="InterPro" id="IPR036188">
    <property type="entry name" value="FAD/NAD-bd_sf"/>
</dbReference>
<dbReference type="GO" id="GO:0071949">
    <property type="term" value="F:FAD binding"/>
    <property type="evidence" value="ECO:0007669"/>
    <property type="project" value="InterPro"/>
</dbReference>
<dbReference type="GO" id="GO:0004497">
    <property type="term" value="F:monooxygenase activity"/>
    <property type="evidence" value="ECO:0007669"/>
    <property type="project" value="UniProtKB-KW"/>
</dbReference>
<dbReference type="STRING" id="71717.A0A4Y7TUK1"/>
<keyword evidence="1" id="KW-0285">Flavoprotein</keyword>
<dbReference type="Proteomes" id="UP000298030">
    <property type="component" value="Unassembled WGS sequence"/>
</dbReference>